<dbReference type="PROSITE" id="PS50181">
    <property type="entry name" value="FBOX"/>
    <property type="match status" value="1"/>
</dbReference>
<dbReference type="AlphaFoldDB" id="A0A1L0BF07"/>
<protein>
    <submittedName>
        <fullName evidence="2">CIC11C00000000389</fullName>
    </submittedName>
</protein>
<dbReference type="InterPro" id="IPR001810">
    <property type="entry name" value="F-box_dom"/>
</dbReference>
<proteinExistence type="predicted"/>
<evidence type="ECO:0000313" key="2">
    <source>
        <dbReference type="EMBL" id="SGZ48855.1"/>
    </source>
</evidence>
<organism evidence="2 3">
    <name type="scientific">Sungouiella intermedia</name>
    <dbReference type="NCBI Taxonomy" id="45354"/>
    <lineage>
        <taxon>Eukaryota</taxon>
        <taxon>Fungi</taxon>
        <taxon>Dikarya</taxon>
        <taxon>Ascomycota</taxon>
        <taxon>Saccharomycotina</taxon>
        <taxon>Pichiomycetes</taxon>
        <taxon>Metschnikowiaceae</taxon>
        <taxon>Sungouiella</taxon>
    </lineage>
</organism>
<feature type="domain" description="F-box" evidence="1">
    <location>
        <begin position="1"/>
        <end position="46"/>
    </location>
</feature>
<name>A0A1L0BF07_9ASCO</name>
<evidence type="ECO:0000259" key="1">
    <source>
        <dbReference type="PROSITE" id="PS50181"/>
    </source>
</evidence>
<evidence type="ECO:0000313" key="3">
    <source>
        <dbReference type="Proteomes" id="UP000182259"/>
    </source>
</evidence>
<reference evidence="2 3" key="1">
    <citation type="submission" date="2016-10" db="EMBL/GenBank/DDBJ databases">
        <authorList>
            <person name="de Groot N.N."/>
        </authorList>
    </citation>
    <scope>NUCLEOTIDE SEQUENCE [LARGE SCALE GENOMIC DNA]</scope>
    <source>
        <strain evidence="2 3">PYCC 4715</strain>
    </source>
</reference>
<accession>A0A1L0BF07</accession>
<sequence length="628" mass="72582">MTSLLDFPQSVVNEILYFLPQNLLFNLALTNFQFYEPCLRKLYKKLVIQIDPVLKNTKKPNPRQRLDHLELCITTISGFASVESSPEAHARMLEARLKTICLAIQVNPTLATYIEEITIADFHMADLTLAAIQELLSTISSVPNNVHKLYIANKVTRRDLLSEICPKGLLDLSEKFRLTSICIDSLGQLNHLLDHLPDLEELIIADVFVEPEALNPSAIRVLEKLKVLLIRDDPKVFGPVSSALWDLFCTSPFRMLNLKTFNVVHTHENSRHGYPYINFDKIENFQISLGCNVPDCDQECLLPSLARFDFSNLKRLSVIQNSDYKLNSHLYCEKWDLTVFQFVKSIVDESDTLFYLSIRHNVPPDGIIDDGYEGNYMRKVKLYTILLPNLLATIQRHVVNLVLPNLVASMACYEQPMNTFLWNGCKCAHCEKYLEHLDDYLLHHRYFSGEKHVFKDILTTQLMRSLSEVLVDRVVMDSNLGDLYQLFGPMRNRTWNFHNNKFSVPFRCLPVKTYEVAEFEDDKMDDKRGRTLDYEGARKKCKYLHSEKFFPNYLIVVSHFLNDIIRKMINLNRGDAEDVNIGLVTDENDGYTNLRINKMLVNGIDYNFDHEINGTIFFMNSFDGTDDE</sequence>
<dbReference type="Proteomes" id="UP000182259">
    <property type="component" value="Chromosome I"/>
</dbReference>
<dbReference type="EMBL" id="LT635764">
    <property type="protein sequence ID" value="SGZ48855.1"/>
    <property type="molecule type" value="Genomic_DNA"/>
</dbReference>
<gene>
    <name evidence="2" type="ORF">SAMEA4029009_CIC11G00000000389</name>
</gene>